<dbReference type="SMART" id="SM00387">
    <property type="entry name" value="HATPase_c"/>
    <property type="match status" value="1"/>
</dbReference>
<organism evidence="25 26">
    <name type="scientific">Phaeovibrio sulfidiphilus</name>
    <dbReference type="NCBI Taxonomy" id="1220600"/>
    <lineage>
        <taxon>Bacteria</taxon>
        <taxon>Pseudomonadati</taxon>
        <taxon>Pseudomonadota</taxon>
        <taxon>Alphaproteobacteria</taxon>
        <taxon>Rhodospirillales</taxon>
        <taxon>Rhodospirillaceae</taxon>
        <taxon>Phaeovibrio</taxon>
    </lineage>
</organism>
<dbReference type="NCBIfam" id="TIGR00229">
    <property type="entry name" value="sensory_box"/>
    <property type="match status" value="2"/>
</dbReference>
<comment type="caution">
    <text evidence="25">The sequence shown here is derived from an EMBL/GenBank/DDBJ whole genome shotgun (WGS) entry which is preliminary data.</text>
</comment>
<feature type="coiled-coil region" evidence="18">
    <location>
        <begin position="549"/>
        <end position="600"/>
    </location>
</feature>
<feature type="domain" description="PAS" evidence="22">
    <location>
        <begin position="131"/>
        <end position="201"/>
    </location>
</feature>
<feature type="region of interest" description="Disordered" evidence="19">
    <location>
        <begin position="1235"/>
        <end position="1257"/>
    </location>
</feature>
<feature type="domain" description="HPt" evidence="24">
    <location>
        <begin position="1142"/>
        <end position="1233"/>
    </location>
</feature>
<dbReference type="Gene3D" id="1.20.120.160">
    <property type="entry name" value="HPT domain"/>
    <property type="match status" value="1"/>
</dbReference>
<dbReference type="CDD" id="cd16922">
    <property type="entry name" value="HATPase_EvgS-ArcB-TorS-like"/>
    <property type="match status" value="1"/>
</dbReference>
<evidence type="ECO:0000259" key="24">
    <source>
        <dbReference type="PROSITE" id="PS50894"/>
    </source>
</evidence>
<dbReference type="InterPro" id="IPR000014">
    <property type="entry name" value="PAS"/>
</dbReference>
<keyword evidence="18" id="KW-0175">Coiled coil</keyword>
<dbReference type="SUPFAM" id="SSF55874">
    <property type="entry name" value="ATPase domain of HSP90 chaperone/DNA topoisomerase II/histidine kinase"/>
    <property type="match status" value="1"/>
</dbReference>
<dbReference type="SMART" id="SM00448">
    <property type="entry name" value="REC"/>
    <property type="match status" value="2"/>
</dbReference>
<dbReference type="Pfam" id="PF02518">
    <property type="entry name" value="HATPase_c"/>
    <property type="match status" value="1"/>
</dbReference>
<dbReference type="Pfam" id="PF01627">
    <property type="entry name" value="Hpt"/>
    <property type="match status" value="1"/>
</dbReference>
<evidence type="ECO:0000259" key="23">
    <source>
        <dbReference type="PROSITE" id="PS50113"/>
    </source>
</evidence>
<protein>
    <recommendedName>
        <fullName evidence="15">Sensory/regulatory protein RpfC</fullName>
        <ecNumber evidence="3">2.7.13.3</ecNumber>
    </recommendedName>
</protein>
<evidence type="ECO:0000259" key="22">
    <source>
        <dbReference type="PROSITE" id="PS50112"/>
    </source>
</evidence>
<dbReference type="PRINTS" id="PR00344">
    <property type="entry name" value="BCTRLSENSOR"/>
</dbReference>
<proteinExistence type="predicted"/>
<dbReference type="InterPro" id="IPR000700">
    <property type="entry name" value="PAS-assoc_C"/>
</dbReference>
<feature type="domain" description="Histidine kinase" evidence="20">
    <location>
        <begin position="600"/>
        <end position="821"/>
    </location>
</feature>
<dbReference type="RefSeq" id="WP_192534430.1">
    <property type="nucleotide sequence ID" value="NZ_JACZHT010000004.1"/>
</dbReference>
<keyword evidence="12" id="KW-0902">Two-component regulatory system</keyword>
<evidence type="ECO:0000256" key="4">
    <source>
        <dbReference type="ARBA" id="ARBA00022475"/>
    </source>
</evidence>
<dbReference type="EMBL" id="JACZHT010000004">
    <property type="protein sequence ID" value="MBE1237423.1"/>
    <property type="molecule type" value="Genomic_DNA"/>
</dbReference>
<evidence type="ECO:0000256" key="10">
    <source>
        <dbReference type="ARBA" id="ARBA00022840"/>
    </source>
</evidence>
<evidence type="ECO:0000256" key="1">
    <source>
        <dbReference type="ARBA" id="ARBA00000085"/>
    </source>
</evidence>
<keyword evidence="9" id="KW-0418">Kinase</keyword>
<dbReference type="GO" id="GO:0000155">
    <property type="term" value="F:phosphorelay sensor kinase activity"/>
    <property type="evidence" value="ECO:0007669"/>
    <property type="project" value="InterPro"/>
</dbReference>
<evidence type="ECO:0000256" key="13">
    <source>
        <dbReference type="ARBA" id="ARBA00023136"/>
    </source>
</evidence>
<dbReference type="InterPro" id="IPR036641">
    <property type="entry name" value="HPT_dom_sf"/>
</dbReference>
<dbReference type="CDD" id="cd00082">
    <property type="entry name" value="HisKA"/>
    <property type="match status" value="1"/>
</dbReference>
<dbReference type="InterPro" id="IPR003594">
    <property type="entry name" value="HATPase_dom"/>
</dbReference>
<evidence type="ECO:0000256" key="16">
    <source>
        <dbReference type="PROSITE-ProRule" id="PRU00110"/>
    </source>
</evidence>
<evidence type="ECO:0000256" key="11">
    <source>
        <dbReference type="ARBA" id="ARBA00022989"/>
    </source>
</evidence>
<dbReference type="PROSITE" id="PS50113">
    <property type="entry name" value="PAC"/>
    <property type="match status" value="1"/>
</dbReference>
<dbReference type="Gene3D" id="3.30.450.20">
    <property type="entry name" value="PAS domain"/>
    <property type="match status" value="2"/>
</dbReference>
<evidence type="ECO:0000256" key="19">
    <source>
        <dbReference type="SAM" id="MobiDB-lite"/>
    </source>
</evidence>
<keyword evidence="10" id="KW-0067">ATP-binding</keyword>
<dbReference type="FunFam" id="3.30.565.10:FF:000010">
    <property type="entry name" value="Sensor histidine kinase RcsC"/>
    <property type="match status" value="1"/>
</dbReference>
<evidence type="ECO:0000256" key="15">
    <source>
        <dbReference type="ARBA" id="ARBA00068150"/>
    </source>
</evidence>
<dbReference type="Pfam" id="PF00512">
    <property type="entry name" value="HisKA"/>
    <property type="match status" value="1"/>
</dbReference>
<dbReference type="SMART" id="SM00086">
    <property type="entry name" value="PAC"/>
    <property type="match status" value="1"/>
</dbReference>
<keyword evidence="7" id="KW-0812">Transmembrane</keyword>
<keyword evidence="8" id="KW-0547">Nucleotide-binding</keyword>
<dbReference type="InterPro" id="IPR013656">
    <property type="entry name" value="PAS_4"/>
</dbReference>
<evidence type="ECO:0000256" key="7">
    <source>
        <dbReference type="ARBA" id="ARBA00022692"/>
    </source>
</evidence>
<dbReference type="Gene3D" id="3.40.50.2300">
    <property type="match status" value="2"/>
</dbReference>
<keyword evidence="26" id="KW-1185">Reference proteome</keyword>
<evidence type="ECO:0000256" key="6">
    <source>
        <dbReference type="ARBA" id="ARBA00022679"/>
    </source>
</evidence>
<evidence type="ECO:0000256" key="2">
    <source>
        <dbReference type="ARBA" id="ARBA00004651"/>
    </source>
</evidence>
<dbReference type="GO" id="GO:0005886">
    <property type="term" value="C:plasma membrane"/>
    <property type="evidence" value="ECO:0007669"/>
    <property type="project" value="UniProtKB-SubCell"/>
</dbReference>
<evidence type="ECO:0000256" key="8">
    <source>
        <dbReference type="ARBA" id="ARBA00022741"/>
    </source>
</evidence>
<dbReference type="CDD" id="cd00130">
    <property type="entry name" value="PAS"/>
    <property type="match status" value="2"/>
</dbReference>
<keyword evidence="11" id="KW-1133">Transmembrane helix</keyword>
<keyword evidence="5 17" id="KW-0597">Phosphoprotein</keyword>
<dbReference type="InterPro" id="IPR029016">
    <property type="entry name" value="GAF-like_dom_sf"/>
</dbReference>
<dbReference type="InterPro" id="IPR003661">
    <property type="entry name" value="HisK_dim/P_dom"/>
</dbReference>
<evidence type="ECO:0000256" key="9">
    <source>
        <dbReference type="ARBA" id="ARBA00022777"/>
    </source>
</evidence>
<comment type="catalytic activity">
    <reaction evidence="1">
        <text>ATP + protein L-histidine = ADP + protein N-phospho-L-histidine.</text>
        <dbReference type="EC" id="2.7.13.3"/>
    </reaction>
</comment>
<dbReference type="SUPFAM" id="SSF47384">
    <property type="entry name" value="Homodimeric domain of signal transducing histidine kinase"/>
    <property type="match status" value="1"/>
</dbReference>
<dbReference type="SUPFAM" id="SSF52172">
    <property type="entry name" value="CheY-like"/>
    <property type="match status" value="2"/>
</dbReference>
<evidence type="ECO:0000259" key="21">
    <source>
        <dbReference type="PROSITE" id="PS50110"/>
    </source>
</evidence>
<evidence type="ECO:0000256" key="5">
    <source>
        <dbReference type="ARBA" id="ARBA00022553"/>
    </source>
</evidence>
<dbReference type="Gene3D" id="1.10.287.130">
    <property type="match status" value="1"/>
</dbReference>
<dbReference type="PANTHER" id="PTHR45339:SF1">
    <property type="entry name" value="HYBRID SIGNAL TRANSDUCTION HISTIDINE KINASE J"/>
    <property type="match status" value="1"/>
</dbReference>
<feature type="modified residue" description="4-aspartylphosphate" evidence="17">
    <location>
        <position position="893"/>
    </location>
</feature>
<dbReference type="InterPro" id="IPR035965">
    <property type="entry name" value="PAS-like_dom_sf"/>
</dbReference>
<dbReference type="Gene3D" id="3.30.565.10">
    <property type="entry name" value="Histidine kinase-like ATPase, C-terminal domain"/>
    <property type="match status" value="1"/>
</dbReference>
<dbReference type="InterPro" id="IPR003018">
    <property type="entry name" value="GAF"/>
</dbReference>
<feature type="domain" description="Response regulatory" evidence="21">
    <location>
        <begin position="989"/>
        <end position="1106"/>
    </location>
</feature>
<feature type="modified residue" description="Phosphohistidine" evidence="16">
    <location>
        <position position="1181"/>
    </location>
</feature>
<dbReference type="InterPro" id="IPR008207">
    <property type="entry name" value="Sig_transdc_His_kin_Hpt_dom"/>
</dbReference>
<dbReference type="Proteomes" id="UP000631034">
    <property type="component" value="Unassembled WGS sequence"/>
</dbReference>
<dbReference type="InterPro" id="IPR004358">
    <property type="entry name" value="Sig_transdc_His_kin-like_C"/>
</dbReference>
<accession>A0A8J6YMG6</accession>
<feature type="domain" description="PAC" evidence="23">
    <location>
        <begin position="509"/>
        <end position="561"/>
    </location>
</feature>
<evidence type="ECO:0000256" key="12">
    <source>
        <dbReference type="ARBA" id="ARBA00023012"/>
    </source>
</evidence>
<feature type="domain" description="PAS" evidence="22">
    <location>
        <begin position="437"/>
        <end position="490"/>
    </location>
</feature>
<evidence type="ECO:0000259" key="20">
    <source>
        <dbReference type="PROSITE" id="PS50109"/>
    </source>
</evidence>
<dbReference type="InterPro" id="IPR005467">
    <property type="entry name" value="His_kinase_dom"/>
</dbReference>
<dbReference type="CDD" id="cd17546">
    <property type="entry name" value="REC_hyHK_CKI1_RcsC-like"/>
    <property type="match status" value="2"/>
</dbReference>
<feature type="compositionally biased region" description="Acidic residues" evidence="19">
    <location>
        <begin position="1239"/>
        <end position="1248"/>
    </location>
</feature>
<evidence type="ECO:0000313" key="26">
    <source>
        <dbReference type="Proteomes" id="UP000631034"/>
    </source>
</evidence>
<comment type="subunit">
    <text evidence="14">At low DSF concentrations, interacts with RpfF.</text>
</comment>
<dbReference type="SUPFAM" id="SSF55781">
    <property type="entry name" value="GAF domain-like"/>
    <property type="match status" value="1"/>
</dbReference>
<dbReference type="InterPro" id="IPR013655">
    <property type="entry name" value="PAS_fold_3"/>
</dbReference>
<dbReference type="InterPro" id="IPR036890">
    <property type="entry name" value="HATPase_C_sf"/>
</dbReference>
<dbReference type="GO" id="GO:0005524">
    <property type="term" value="F:ATP binding"/>
    <property type="evidence" value="ECO:0007669"/>
    <property type="project" value="UniProtKB-KW"/>
</dbReference>
<feature type="modified residue" description="4-aspartylphosphate" evidence="17">
    <location>
        <position position="1039"/>
    </location>
</feature>
<evidence type="ECO:0000256" key="3">
    <source>
        <dbReference type="ARBA" id="ARBA00012438"/>
    </source>
</evidence>
<feature type="domain" description="Response regulatory" evidence="21">
    <location>
        <begin position="839"/>
        <end position="961"/>
    </location>
</feature>
<sequence>MSFSLLNRSLEFYTVPVFATDWGVTQLKVWNTPFADLTGTEDEAALSADALFAPATRDALRAFLEVAARTHGAGRPHDGENGGANGVLPVELNGSGLWFDGMLFYASRDEDVALFGLRTPETLPETGGQGSDALFRQLIGAVDYRVCCIGENGHLLATNPAFRSFLGQTDETLLGRHFREVLDPEVTGIFQDLLTRTLETGKEVEQSEAPQNSANTPAFHVTASPLFMSNNETRAFLFTLHPQGGTAAMEETLQKRDDLLQSTSRAAQLLLSDAGDFETSVLKVLEILGIASGADRVYVWSIHRSPFDENDPELYTTQLFEWSMGAEPQQDTDICTNRPVTDAIPTWIGTFLSGRCVNSLVRNMPQAEQDQLSPQGIISIMVAPIFFHGTLWGFIGFDDCHSERTWTVPEENILRAAGTLIGTAIYNRRINDALHESQNRFRSVEEATGELLWATDAQLRYTYLSDRCRELTGYNPVELIGKKWDFLYTEKNPVEIPFEQRDGESSLVKDFEQTIICKDGTAKWIRSSFKYLYDESGRLSEIHGNSLDITQARETDEKLRNTMVALEKANKQLALSVEVANKLAEQAERANRTKSEFLANMSHEIRTPMNAIMGMVHIILQTDLTHAQRERLEKVDFAANALLRVINDILDFSKVEAGKMDIEETDFFLEDVIRGVSDIVAERAHKKKLEILLAIAPRIPKAYVGDPLRLSQILTNLMTNAIKFTEEGEIILSVELEDKTDDECVLHFCVSDTGIGINEEARSRLFTPFTQADASTTRRYGGTGLGLALCKKFVELMGGKIWCNSTPGKGSEFHFTVKFRRQTPPVRDGRWPESFRDLRVLVVDDSPAALSILSELMYALGSKIVDTARSGSEALAILEESKGKNAYDLLIMDWKMPDMDGVETVRRIRRLLDDSSLPVIVMSTAYDRTELQRLASEQRVEQTLVKPVTLSTLFEAIMEAFGEKSHVIRKSEAEGWSLEEQRKKLAGRKVLLVEDNELNQFVATEFLRQTGIEFVIAGNGREAVEILEKNQNFDLVLMDIQMPEMDGISATRHIRSQLNLKDLPIIAMTAHAMTGDRERSLEAGMNAHITKPINPPEFFACLEAWCFDAERQQEILSETARSLQKDLHGINVETGLLRVAGNQELYQRLLRKMRQELPRMRTGLTRAHTEGNADEVTRIAHILRGTLGSLGAEFAQGLAGTLEDRLRAGTALEDCNGSVVELQAALVQLLDSLGHLDMDSPDEPEPLEDPAREPVSPDQARSFLETLLEHVRGRKPLPCKRMMETVQGQQWPDVCTEDLSELSQQLARYQFQPALDTIARLQDTLRDL</sequence>
<keyword evidence="13" id="KW-0472">Membrane</keyword>
<evidence type="ECO:0000256" key="18">
    <source>
        <dbReference type="SAM" id="Coils"/>
    </source>
</evidence>
<keyword evidence="4" id="KW-1003">Cell membrane</keyword>
<dbReference type="PROSITE" id="PS50894">
    <property type="entry name" value="HPT"/>
    <property type="match status" value="1"/>
</dbReference>
<dbReference type="FunFam" id="1.10.287.130:FF:000002">
    <property type="entry name" value="Two-component osmosensing histidine kinase"/>
    <property type="match status" value="1"/>
</dbReference>
<dbReference type="Pfam" id="PF01590">
    <property type="entry name" value="GAF"/>
    <property type="match status" value="1"/>
</dbReference>
<dbReference type="SMART" id="SM00091">
    <property type="entry name" value="PAS"/>
    <property type="match status" value="2"/>
</dbReference>
<dbReference type="SMART" id="SM00065">
    <property type="entry name" value="GAF"/>
    <property type="match status" value="1"/>
</dbReference>
<dbReference type="SUPFAM" id="SSF47226">
    <property type="entry name" value="Histidine-containing phosphotransfer domain, HPT domain"/>
    <property type="match status" value="1"/>
</dbReference>
<dbReference type="PROSITE" id="PS50109">
    <property type="entry name" value="HIS_KIN"/>
    <property type="match status" value="1"/>
</dbReference>
<gene>
    <name evidence="25" type="ORF">IHV25_07150</name>
</gene>
<comment type="subcellular location">
    <subcellularLocation>
        <location evidence="2">Cell membrane</location>
        <topology evidence="2">Multi-pass membrane protein</topology>
    </subcellularLocation>
</comment>
<dbReference type="PANTHER" id="PTHR45339">
    <property type="entry name" value="HYBRID SIGNAL TRANSDUCTION HISTIDINE KINASE J"/>
    <property type="match status" value="1"/>
</dbReference>
<dbReference type="Pfam" id="PF08447">
    <property type="entry name" value="PAS_3"/>
    <property type="match status" value="1"/>
</dbReference>
<dbReference type="InterPro" id="IPR001610">
    <property type="entry name" value="PAC"/>
</dbReference>
<evidence type="ECO:0000256" key="14">
    <source>
        <dbReference type="ARBA" id="ARBA00064003"/>
    </source>
</evidence>
<keyword evidence="6" id="KW-0808">Transferase</keyword>
<dbReference type="InterPro" id="IPR001789">
    <property type="entry name" value="Sig_transdc_resp-reg_receiver"/>
</dbReference>
<dbReference type="SMART" id="SM00388">
    <property type="entry name" value="HisKA"/>
    <property type="match status" value="1"/>
</dbReference>
<dbReference type="Gene3D" id="3.30.450.40">
    <property type="match status" value="1"/>
</dbReference>
<dbReference type="PROSITE" id="PS50110">
    <property type="entry name" value="RESPONSE_REGULATORY"/>
    <property type="match status" value="2"/>
</dbReference>
<evidence type="ECO:0000313" key="25">
    <source>
        <dbReference type="EMBL" id="MBE1237423.1"/>
    </source>
</evidence>
<dbReference type="EC" id="2.7.13.3" evidence="3"/>
<name>A0A8J6YMG6_9PROT</name>
<dbReference type="InterPro" id="IPR011006">
    <property type="entry name" value="CheY-like_superfamily"/>
</dbReference>
<dbReference type="Pfam" id="PF08448">
    <property type="entry name" value="PAS_4"/>
    <property type="match status" value="1"/>
</dbReference>
<evidence type="ECO:0000256" key="17">
    <source>
        <dbReference type="PROSITE-ProRule" id="PRU00169"/>
    </source>
</evidence>
<dbReference type="SUPFAM" id="SSF55785">
    <property type="entry name" value="PYP-like sensor domain (PAS domain)"/>
    <property type="match status" value="2"/>
</dbReference>
<dbReference type="Pfam" id="PF00072">
    <property type="entry name" value="Response_reg"/>
    <property type="match status" value="2"/>
</dbReference>
<dbReference type="InterPro" id="IPR036097">
    <property type="entry name" value="HisK_dim/P_sf"/>
</dbReference>
<reference evidence="25" key="1">
    <citation type="submission" date="2020-10" db="EMBL/GenBank/DDBJ databases">
        <title>Genome sequence of the unusual species of purple photosynthetic bacteria, Phaeovibrio sulfidiphilus DSM 23193, type strain.</title>
        <authorList>
            <person name="Kyndt J.A."/>
            <person name="Meyer T.E."/>
        </authorList>
    </citation>
    <scope>NUCLEOTIDE SEQUENCE</scope>
    <source>
        <strain evidence="25">DSM 23193</strain>
    </source>
</reference>
<dbReference type="PROSITE" id="PS50112">
    <property type="entry name" value="PAS"/>
    <property type="match status" value="2"/>
</dbReference>